<name>A0ABQ4NPS6_9RHOB</name>
<dbReference type="SUPFAM" id="SSF54593">
    <property type="entry name" value="Glyoxalase/Bleomycin resistance protein/Dihydroxybiphenyl dioxygenase"/>
    <property type="match status" value="1"/>
</dbReference>
<dbReference type="InterPro" id="IPR037523">
    <property type="entry name" value="VOC_core"/>
</dbReference>
<evidence type="ECO:0000313" key="2">
    <source>
        <dbReference type="EMBL" id="GIT96346.1"/>
    </source>
</evidence>
<dbReference type="PANTHER" id="PTHR35006:SF1">
    <property type="entry name" value="BLL2941 PROTEIN"/>
    <property type="match status" value="1"/>
</dbReference>
<sequence>MISHVCLGSTDLPRSHRFFTALLTPLGLTEVIMGTNGEPPVLCWHQPGTTAPRLYVAIPFDDRPATAGNGSMLALSAPSQAAVDAAHAAGLAAGGTDEGAPGPRPHYGPDYYGAYLRDPDGNKLHLVHATGTA</sequence>
<dbReference type="PROSITE" id="PS51819">
    <property type="entry name" value="VOC"/>
    <property type="match status" value="1"/>
</dbReference>
<keyword evidence="3" id="KW-1185">Reference proteome</keyword>
<proteinExistence type="predicted"/>
<protein>
    <submittedName>
        <fullName evidence="2">Lactoylglutathione lyase</fullName>
    </submittedName>
</protein>
<evidence type="ECO:0000259" key="1">
    <source>
        <dbReference type="PROSITE" id="PS51819"/>
    </source>
</evidence>
<gene>
    <name evidence="2" type="ORF">JANAI62_29690</name>
</gene>
<dbReference type="PANTHER" id="PTHR35006">
    <property type="entry name" value="GLYOXALASE FAMILY PROTEIN (AFU_ORTHOLOGUE AFUA_5G14830)"/>
    <property type="match status" value="1"/>
</dbReference>
<dbReference type="Pfam" id="PF00903">
    <property type="entry name" value="Glyoxalase"/>
    <property type="match status" value="1"/>
</dbReference>
<comment type="caution">
    <text evidence="2">The sequence shown here is derived from an EMBL/GenBank/DDBJ whole genome shotgun (WGS) entry which is preliminary data.</text>
</comment>
<dbReference type="Gene3D" id="3.10.180.10">
    <property type="entry name" value="2,3-Dihydroxybiphenyl 1,2-Dioxygenase, domain 1"/>
    <property type="match status" value="1"/>
</dbReference>
<evidence type="ECO:0000313" key="3">
    <source>
        <dbReference type="Proteomes" id="UP000786693"/>
    </source>
</evidence>
<dbReference type="InterPro" id="IPR029068">
    <property type="entry name" value="Glyas_Bleomycin-R_OHBP_Dase"/>
</dbReference>
<dbReference type="GO" id="GO:0016829">
    <property type="term" value="F:lyase activity"/>
    <property type="evidence" value="ECO:0007669"/>
    <property type="project" value="UniProtKB-KW"/>
</dbReference>
<accession>A0ABQ4NPS6</accession>
<feature type="domain" description="VOC" evidence="1">
    <location>
        <begin position="1"/>
        <end position="129"/>
    </location>
</feature>
<dbReference type="Proteomes" id="UP000786693">
    <property type="component" value="Unassembled WGS sequence"/>
</dbReference>
<dbReference type="InterPro" id="IPR004360">
    <property type="entry name" value="Glyas_Fos-R_dOase_dom"/>
</dbReference>
<dbReference type="CDD" id="cd07262">
    <property type="entry name" value="VOC_like"/>
    <property type="match status" value="1"/>
</dbReference>
<reference evidence="2 3" key="1">
    <citation type="submission" date="2021-05" db="EMBL/GenBank/DDBJ databases">
        <title>Bacteria Genome sequencing.</title>
        <authorList>
            <person name="Takabe Y."/>
            <person name="Nakajima Y."/>
            <person name="Suzuki S."/>
            <person name="Shiozaki T."/>
        </authorList>
    </citation>
    <scope>NUCLEOTIDE SEQUENCE [LARGE SCALE GENOMIC DNA]</scope>
    <source>
        <strain evidence="2 3">AI_62</strain>
    </source>
</reference>
<dbReference type="RefSeq" id="WP_220749835.1">
    <property type="nucleotide sequence ID" value="NZ_BPFH01000005.1"/>
</dbReference>
<keyword evidence="2" id="KW-0456">Lyase</keyword>
<dbReference type="EMBL" id="BPFH01000005">
    <property type="protein sequence ID" value="GIT96346.1"/>
    <property type="molecule type" value="Genomic_DNA"/>
</dbReference>
<organism evidence="2 3">
    <name type="scientific">Jannaschia pagri</name>
    <dbReference type="NCBI Taxonomy" id="2829797"/>
    <lineage>
        <taxon>Bacteria</taxon>
        <taxon>Pseudomonadati</taxon>
        <taxon>Pseudomonadota</taxon>
        <taxon>Alphaproteobacteria</taxon>
        <taxon>Rhodobacterales</taxon>
        <taxon>Roseobacteraceae</taxon>
        <taxon>Jannaschia</taxon>
    </lineage>
</organism>